<name>A0A255GP84_9ACTN</name>
<dbReference type="EMBL" id="NMVO01000001">
    <property type="protein sequence ID" value="OYO17625.1"/>
    <property type="molecule type" value="Genomic_DNA"/>
</dbReference>
<dbReference type="PRINTS" id="PR00455">
    <property type="entry name" value="HTHTETR"/>
</dbReference>
<dbReference type="GO" id="GO:0003700">
    <property type="term" value="F:DNA-binding transcription factor activity"/>
    <property type="evidence" value="ECO:0007669"/>
    <property type="project" value="TreeGrafter"/>
</dbReference>
<dbReference type="Gene3D" id="1.10.357.10">
    <property type="entry name" value="Tetracycline Repressor, domain 2"/>
    <property type="match status" value="1"/>
</dbReference>
<dbReference type="SUPFAM" id="SSF48498">
    <property type="entry name" value="Tetracyclin repressor-like, C-terminal domain"/>
    <property type="match status" value="1"/>
</dbReference>
<accession>A0A4V3CEP6</accession>
<dbReference type="InterPro" id="IPR001647">
    <property type="entry name" value="HTH_TetR"/>
</dbReference>
<dbReference type="InterPro" id="IPR041678">
    <property type="entry name" value="TetR_C_16"/>
</dbReference>
<keyword evidence="4" id="KW-1185">Reference proteome</keyword>
<evidence type="ECO:0000313" key="4">
    <source>
        <dbReference type="Proteomes" id="UP000215896"/>
    </source>
</evidence>
<gene>
    <name evidence="3" type="ORF">CGZ94_01690</name>
</gene>
<sequence>MTRSRGPRPQDDTRRLILDSARKHFADKGYAGASLRAIARDAGVDPALVHHYFDGRAALYAAALAGSPFSDPDWLLKQVIDGPIEGLGERAARCFLEVWEDPESKSRFVTLFRSSCTDDGLVESREFLATRAFTALTEHLGLDRSALRAELAAAVLSGTAGHRYMLRDAALAMVSIDDLVATLAPHIQQLLVEPLPEAA</sequence>
<dbReference type="OrthoDB" id="3210235at2"/>
<dbReference type="InterPro" id="IPR009057">
    <property type="entry name" value="Homeodomain-like_sf"/>
</dbReference>
<dbReference type="GO" id="GO:0000976">
    <property type="term" value="F:transcription cis-regulatory region binding"/>
    <property type="evidence" value="ECO:0007669"/>
    <property type="project" value="TreeGrafter"/>
</dbReference>
<dbReference type="PROSITE" id="PS50977">
    <property type="entry name" value="HTH_TETR_2"/>
    <property type="match status" value="1"/>
</dbReference>
<evidence type="ECO:0000256" key="1">
    <source>
        <dbReference type="ARBA" id="ARBA00023125"/>
    </source>
</evidence>
<dbReference type="RefSeq" id="WP_094356701.1">
    <property type="nucleotide sequence ID" value="NZ_NMVK01000009.1"/>
</dbReference>
<dbReference type="PANTHER" id="PTHR30055">
    <property type="entry name" value="HTH-TYPE TRANSCRIPTIONAL REGULATOR RUTR"/>
    <property type="match status" value="1"/>
</dbReference>
<dbReference type="InterPro" id="IPR050109">
    <property type="entry name" value="HTH-type_TetR-like_transc_reg"/>
</dbReference>
<proteinExistence type="predicted"/>
<accession>A0A255GP84</accession>
<feature type="DNA-binding region" description="H-T-H motif" evidence="2">
    <location>
        <begin position="34"/>
        <end position="53"/>
    </location>
</feature>
<dbReference type="SUPFAM" id="SSF46689">
    <property type="entry name" value="Homeodomain-like"/>
    <property type="match status" value="1"/>
</dbReference>
<dbReference type="Gene3D" id="1.10.10.60">
    <property type="entry name" value="Homeodomain-like"/>
    <property type="match status" value="1"/>
</dbReference>
<protein>
    <submittedName>
        <fullName evidence="3">TetR family transcriptional regulator</fullName>
    </submittedName>
</protein>
<evidence type="ECO:0000313" key="3">
    <source>
        <dbReference type="EMBL" id="OYO17625.1"/>
    </source>
</evidence>
<dbReference type="PANTHER" id="PTHR30055:SF235">
    <property type="entry name" value="TRANSCRIPTIONAL REGULATORY PROTEIN"/>
    <property type="match status" value="1"/>
</dbReference>
<comment type="caution">
    <text evidence="3">The sequence shown here is derived from an EMBL/GenBank/DDBJ whole genome shotgun (WGS) entry which is preliminary data.</text>
</comment>
<organism evidence="3 4">
    <name type="scientific">Enemella evansiae</name>
    <dbReference type="NCBI Taxonomy" id="2016499"/>
    <lineage>
        <taxon>Bacteria</taxon>
        <taxon>Bacillati</taxon>
        <taxon>Actinomycetota</taxon>
        <taxon>Actinomycetes</taxon>
        <taxon>Propionibacteriales</taxon>
        <taxon>Propionibacteriaceae</taxon>
        <taxon>Enemella</taxon>
    </lineage>
</organism>
<dbReference type="InterPro" id="IPR036271">
    <property type="entry name" value="Tet_transcr_reg_TetR-rel_C_sf"/>
</dbReference>
<evidence type="ECO:0000256" key="2">
    <source>
        <dbReference type="PROSITE-ProRule" id="PRU00335"/>
    </source>
</evidence>
<keyword evidence="1 2" id="KW-0238">DNA-binding</keyword>
<dbReference type="AlphaFoldDB" id="A0A255GP84"/>
<dbReference type="Pfam" id="PF00440">
    <property type="entry name" value="TetR_N"/>
    <property type="match status" value="1"/>
</dbReference>
<dbReference type="Pfam" id="PF17920">
    <property type="entry name" value="TetR_C_16"/>
    <property type="match status" value="1"/>
</dbReference>
<dbReference type="Proteomes" id="UP000215896">
    <property type="component" value="Unassembled WGS sequence"/>
</dbReference>
<reference evidence="3 4" key="1">
    <citation type="submission" date="2017-07" db="EMBL/GenBank/DDBJ databases">
        <title>Draft whole genome sequences of clinical Proprionibacteriaceae strains.</title>
        <authorList>
            <person name="Bernier A.-M."/>
            <person name="Bernard K."/>
            <person name="Domingo M.-C."/>
        </authorList>
    </citation>
    <scope>NUCLEOTIDE SEQUENCE [LARGE SCALE GENOMIC DNA]</scope>
    <source>
        <strain evidence="3 4">NML 030167</strain>
    </source>
</reference>